<evidence type="ECO:0000313" key="2">
    <source>
        <dbReference type="EMBL" id="OWQ93171.1"/>
    </source>
</evidence>
<sequence>MHKTLRTLCLLALSLGAVAADAPAARAAPAPFQIKGFRSAHFGMTADQVRAAIQHDFKVGPDAVREFDNDVEKTRVVVVALPALEPGPGPASVSYILGATSRKLMHVNVMWSSPDQPSNDERAKIAAAGLQLTHYFRQQTWKPDGVTTAVPSGPNGLVLFAGIDPNNALVEVRLTGVAITGASAPAPTGPARLRVAYAATIGKQDVAAPVKQGSF</sequence>
<comment type="caution">
    <text evidence="2">The sequence shown here is derived from an EMBL/GenBank/DDBJ whole genome shotgun (WGS) entry which is preliminary data.</text>
</comment>
<evidence type="ECO:0000313" key="3">
    <source>
        <dbReference type="Proteomes" id="UP000197468"/>
    </source>
</evidence>
<name>A0A246JKN1_9BURK</name>
<evidence type="ECO:0000256" key="1">
    <source>
        <dbReference type="SAM" id="SignalP"/>
    </source>
</evidence>
<accession>A0A246JKN1</accession>
<reference evidence="2 3" key="1">
    <citation type="journal article" date="2008" name="Int. J. Syst. Evol. Microbiol.">
        <title>Description of Roseateles aquatilis sp. nov. and Roseateles terrae sp. nov., in the class Betaproteobacteria, and emended description of the genus Roseateles.</title>
        <authorList>
            <person name="Gomila M."/>
            <person name="Bowien B."/>
            <person name="Falsen E."/>
            <person name="Moore E.R."/>
            <person name="Lalucat J."/>
        </authorList>
    </citation>
    <scope>NUCLEOTIDE SEQUENCE [LARGE SCALE GENOMIC DNA]</scope>
    <source>
        <strain evidence="2 3">CCUG 48205</strain>
    </source>
</reference>
<protein>
    <submittedName>
        <fullName evidence="2">Uncharacterized protein</fullName>
    </submittedName>
</protein>
<dbReference type="Proteomes" id="UP000197468">
    <property type="component" value="Unassembled WGS sequence"/>
</dbReference>
<gene>
    <name evidence="2" type="ORF">CDN99_01335</name>
</gene>
<feature type="signal peptide" evidence="1">
    <location>
        <begin position="1"/>
        <end position="19"/>
    </location>
</feature>
<proteinExistence type="predicted"/>
<dbReference type="OrthoDB" id="8774817at2"/>
<keyword evidence="3" id="KW-1185">Reference proteome</keyword>
<organism evidence="2 3">
    <name type="scientific">Roseateles aquatilis</name>
    <dbReference type="NCBI Taxonomy" id="431061"/>
    <lineage>
        <taxon>Bacteria</taxon>
        <taxon>Pseudomonadati</taxon>
        <taxon>Pseudomonadota</taxon>
        <taxon>Betaproteobacteria</taxon>
        <taxon>Burkholderiales</taxon>
        <taxon>Sphaerotilaceae</taxon>
        <taxon>Roseateles</taxon>
    </lineage>
</organism>
<dbReference type="EMBL" id="NIOF01000001">
    <property type="protein sequence ID" value="OWQ93171.1"/>
    <property type="molecule type" value="Genomic_DNA"/>
</dbReference>
<dbReference type="AlphaFoldDB" id="A0A246JKN1"/>
<keyword evidence="1" id="KW-0732">Signal</keyword>
<feature type="chain" id="PRO_5012219207" evidence="1">
    <location>
        <begin position="20"/>
        <end position="215"/>
    </location>
</feature>
<dbReference type="RefSeq" id="WP_088382320.1">
    <property type="nucleotide sequence ID" value="NZ_NIOF01000001.1"/>
</dbReference>